<sequence length="152" mass="16828">MRSKILLLIWILVSGCGSHIIHGSSTEYKPKGILYFLTYVDPNDRVGFAFVFPNAIDQFATFDGSGFDSVSSGEALWRVDRTVHFAGAGATSPISIDFDYDAKRNALSFRGQSYPVSTNQIAIIRFDATLKYKVDVVKMNDSIIAEVTSEMQ</sequence>
<comment type="caution">
    <text evidence="1">The sequence shown here is derived from an EMBL/GenBank/DDBJ whole genome shotgun (WGS) entry which is preliminary data.</text>
</comment>
<evidence type="ECO:0000313" key="1">
    <source>
        <dbReference type="EMBL" id="HCO25745.1"/>
    </source>
</evidence>
<dbReference type="Proteomes" id="UP000263642">
    <property type="component" value="Unassembled WGS sequence"/>
</dbReference>
<dbReference type="AlphaFoldDB" id="A0A3D3RA84"/>
<organism evidence="1 2">
    <name type="scientific">Gimesia maris</name>
    <dbReference type="NCBI Taxonomy" id="122"/>
    <lineage>
        <taxon>Bacteria</taxon>
        <taxon>Pseudomonadati</taxon>
        <taxon>Planctomycetota</taxon>
        <taxon>Planctomycetia</taxon>
        <taxon>Planctomycetales</taxon>
        <taxon>Planctomycetaceae</taxon>
        <taxon>Gimesia</taxon>
    </lineage>
</organism>
<dbReference type="EMBL" id="DQAY01000135">
    <property type="protein sequence ID" value="HCO25745.1"/>
    <property type="molecule type" value="Genomic_DNA"/>
</dbReference>
<evidence type="ECO:0000313" key="2">
    <source>
        <dbReference type="Proteomes" id="UP000263642"/>
    </source>
</evidence>
<gene>
    <name evidence="1" type="ORF">DIT97_22985</name>
</gene>
<reference evidence="1 2" key="1">
    <citation type="journal article" date="2018" name="Nat. Biotechnol.">
        <title>A standardized bacterial taxonomy based on genome phylogeny substantially revises the tree of life.</title>
        <authorList>
            <person name="Parks D.H."/>
            <person name="Chuvochina M."/>
            <person name="Waite D.W."/>
            <person name="Rinke C."/>
            <person name="Skarshewski A."/>
            <person name="Chaumeil P.A."/>
            <person name="Hugenholtz P."/>
        </authorList>
    </citation>
    <scope>NUCLEOTIDE SEQUENCE [LARGE SCALE GENOMIC DNA]</scope>
    <source>
        <strain evidence="1">UBA9375</strain>
    </source>
</reference>
<name>A0A3D3RA84_9PLAN</name>
<proteinExistence type="predicted"/>
<dbReference type="PROSITE" id="PS51257">
    <property type="entry name" value="PROKAR_LIPOPROTEIN"/>
    <property type="match status" value="1"/>
</dbReference>
<accession>A0A3D3RA84</accession>
<protein>
    <submittedName>
        <fullName evidence="1">Uncharacterized protein</fullName>
    </submittedName>
</protein>